<reference evidence="6 7" key="1">
    <citation type="journal article" date="2012" name="J. Bacteriol.">
        <title>Genome sequence of Rhizobium grahamii CCGE502, a broad-host-range symbiont with low nodulation competitiveness in Phaseolus vulgaris.</title>
        <authorList>
            <person name="Althabegoiti M.J."/>
            <person name="Lozano L."/>
            <person name="Torres-Tejerizo G."/>
            <person name="Ormeno-Orrillo E."/>
            <person name="Rogel M.A."/>
            <person name="Gonzalez V."/>
            <person name="Martinez-Romero E."/>
        </authorList>
    </citation>
    <scope>NUCLEOTIDE SEQUENCE [LARGE SCALE GENOMIC DNA]</scope>
    <source>
        <strain evidence="6 7">CCGE 502</strain>
    </source>
</reference>
<comment type="caution">
    <text evidence="6">The sequence shown here is derived from an EMBL/GenBank/DDBJ whole genome shotgun (WGS) entry which is preliminary data.</text>
</comment>
<organism evidence="6 7">
    <name type="scientific">Rhizobium grahamii CCGE 502</name>
    <dbReference type="NCBI Taxonomy" id="990285"/>
    <lineage>
        <taxon>Bacteria</taxon>
        <taxon>Pseudomonadati</taxon>
        <taxon>Pseudomonadota</taxon>
        <taxon>Alphaproteobacteria</taxon>
        <taxon>Hyphomicrobiales</taxon>
        <taxon>Rhizobiaceae</taxon>
        <taxon>Rhizobium/Agrobacterium group</taxon>
        <taxon>Rhizobium</taxon>
    </lineage>
</organism>
<evidence type="ECO:0000259" key="4">
    <source>
        <dbReference type="Pfam" id="PF25917"/>
    </source>
</evidence>
<evidence type="ECO:0000259" key="5">
    <source>
        <dbReference type="Pfam" id="PF25963"/>
    </source>
</evidence>
<dbReference type="PRINTS" id="PR01490">
    <property type="entry name" value="RTXTOXIND"/>
</dbReference>
<sequence>MTVQKLHALNNNAPTTETVAEIAPETLDAGKPVPVAAPAAAATSAAARKRRPGRSLLLGAAALAIVAAGAYYGHDYWTVGRFHVSTDDAYVKADNSTIAPKVSGYLAEVLVRDNEPVRVGQPLARIDDRDFRTALDQAKADVAAATATLSAKQAALEIQQSTIAAARATVEVDKANETFAEQNNKRYSSLATSGYAPVQTAQQAASQIAATQATIVRDTAALDAAVKQVDLLNAELAQAKATLARSQAIEHQAELNLSYATIVAPVDGTVGNRTLRVGQYVQAGTQLMSVVPVSAAYIIANYKETQLTDVHAGQPVEIEVDTFPGRTYRGHVDSIAPASGQEFALLPPDNATGNFTKVVQRIPVKIVLDGKDTANGDLRPGMSVQPSIDTKAADTAHGA</sequence>
<feature type="domain" description="Multidrug resistance protein MdtA-like barrel-sandwich hybrid" evidence="4">
    <location>
        <begin position="97"/>
        <end position="291"/>
    </location>
</feature>
<evidence type="ECO:0000313" key="7">
    <source>
        <dbReference type="Proteomes" id="UP000014411"/>
    </source>
</evidence>
<dbReference type="Gene3D" id="2.40.50.100">
    <property type="match status" value="1"/>
</dbReference>
<dbReference type="HOGENOM" id="CLU_018816_15_1_5"/>
<dbReference type="RefSeq" id="WP_016556975.1">
    <property type="nucleotide sequence ID" value="NZ_AEYE02000031.1"/>
</dbReference>
<evidence type="ECO:0000256" key="3">
    <source>
        <dbReference type="SAM" id="Phobius"/>
    </source>
</evidence>
<dbReference type="GO" id="GO:0055085">
    <property type="term" value="P:transmembrane transport"/>
    <property type="evidence" value="ECO:0007669"/>
    <property type="project" value="InterPro"/>
</dbReference>
<evidence type="ECO:0000313" key="6">
    <source>
        <dbReference type="EMBL" id="EPE95243.1"/>
    </source>
</evidence>
<dbReference type="SUPFAM" id="SSF111369">
    <property type="entry name" value="HlyD-like secretion proteins"/>
    <property type="match status" value="2"/>
</dbReference>
<accession>S3I788</accession>
<dbReference type="AlphaFoldDB" id="S3I788"/>
<feature type="domain" description="p-hydroxybenzoic acid efflux pump subunit AaeA-like beta-barrel" evidence="5">
    <location>
        <begin position="297"/>
        <end position="381"/>
    </location>
</feature>
<dbReference type="EMBL" id="AEYE02000031">
    <property type="protein sequence ID" value="EPE95243.1"/>
    <property type="molecule type" value="Genomic_DNA"/>
</dbReference>
<protein>
    <submittedName>
        <fullName evidence="6">Putative type I HlyD transporter</fullName>
    </submittedName>
</protein>
<dbReference type="InterPro" id="IPR058625">
    <property type="entry name" value="MdtA-like_BSH"/>
</dbReference>
<dbReference type="Pfam" id="PF25963">
    <property type="entry name" value="Beta-barrel_AAEA"/>
    <property type="match status" value="1"/>
</dbReference>
<dbReference type="InterPro" id="IPR058634">
    <property type="entry name" value="AaeA-lik-b-barrel"/>
</dbReference>
<proteinExistence type="predicted"/>
<keyword evidence="3" id="KW-1133">Transmembrane helix</keyword>
<dbReference type="Gene3D" id="1.10.287.470">
    <property type="entry name" value="Helix hairpin bin"/>
    <property type="match status" value="1"/>
</dbReference>
<gene>
    <name evidence="6" type="ORF">RGCCGE502_25193</name>
</gene>
<feature type="coiled-coil region" evidence="1">
    <location>
        <begin position="222"/>
        <end position="249"/>
    </location>
</feature>
<dbReference type="PANTHER" id="PTHR30386">
    <property type="entry name" value="MEMBRANE FUSION SUBUNIT OF EMRAB-TOLC MULTIDRUG EFFLUX PUMP"/>
    <property type="match status" value="1"/>
</dbReference>
<name>S3I788_9HYPH</name>
<feature type="region of interest" description="Disordered" evidence="2">
    <location>
        <begin position="375"/>
        <end position="399"/>
    </location>
</feature>
<dbReference type="Pfam" id="PF25917">
    <property type="entry name" value="BSH_RND"/>
    <property type="match status" value="1"/>
</dbReference>
<keyword evidence="7" id="KW-1185">Reference proteome</keyword>
<dbReference type="eggNOG" id="COG1566">
    <property type="taxonomic scope" value="Bacteria"/>
</dbReference>
<keyword evidence="3" id="KW-0472">Membrane</keyword>
<keyword evidence="1" id="KW-0175">Coiled coil</keyword>
<dbReference type="PANTHER" id="PTHR30386:SF24">
    <property type="entry name" value="MULTIDRUG RESISTANCE EFFLUX PUMP"/>
    <property type="match status" value="1"/>
</dbReference>
<evidence type="ECO:0000256" key="1">
    <source>
        <dbReference type="SAM" id="Coils"/>
    </source>
</evidence>
<dbReference type="InterPro" id="IPR050739">
    <property type="entry name" value="MFP"/>
</dbReference>
<dbReference type="Gene3D" id="2.40.30.170">
    <property type="match status" value="1"/>
</dbReference>
<dbReference type="Proteomes" id="UP000014411">
    <property type="component" value="Unassembled WGS sequence"/>
</dbReference>
<feature type="transmembrane region" description="Helical" evidence="3">
    <location>
        <begin position="56"/>
        <end position="73"/>
    </location>
</feature>
<keyword evidence="3" id="KW-0812">Transmembrane</keyword>
<evidence type="ECO:0000256" key="2">
    <source>
        <dbReference type="SAM" id="MobiDB-lite"/>
    </source>
</evidence>
<dbReference type="STRING" id="990285.RGCCGE502_25193"/>